<proteinExistence type="predicted"/>
<feature type="compositionally biased region" description="Polar residues" evidence="5">
    <location>
        <begin position="445"/>
        <end position="454"/>
    </location>
</feature>
<dbReference type="SUPFAM" id="SSF57850">
    <property type="entry name" value="RING/U-box"/>
    <property type="match status" value="1"/>
</dbReference>
<evidence type="ECO:0000256" key="2">
    <source>
        <dbReference type="ARBA" id="ARBA00022771"/>
    </source>
</evidence>
<dbReference type="InterPro" id="IPR036034">
    <property type="entry name" value="PDZ_sf"/>
</dbReference>
<dbReference type="PROSITE" id="PS50089">
    <property type="entry name" value="ZF_RING_2"/>
    <property type="match status" value="1"/>
</dbReference>
<dbReference type="AlphaFoldDB" id="A0A1X7VI07"/>
<keyword evidence="3 4" id="KW-0862">Zinc</keyword>
<dbReference type="KEGG" id="aqu:105316770"/>
<organism evidence="9">
    <name type="scientific">Amphimedon queenslandica</name>
    <name type="common">Sponge</name>
    <dbReference type="NCBI Taxonomy" id="400682"/>
    <lineage>
        <taxon>Eukaryota</taxon>
        <taxon>Metazoa</taxon>
        <taxon>Porifera</taxon>
        <taxon>Demospongiae</taxon>
        <taxon>Heteroscleromorpha</taxon>
        <taxon>Haplosclerida</taxon>
        <taxon>Niphatidae</taxon>
        <taxon>Amphimedon</taxon>
    </lineage>
</organism>
<evidence type="ECO:0000313" key="9">
    <source>
        <dbReference type="EnsemblMetazoa" id="Aqu2.1.39676_001"/>
    </source>
</evidence>
<feature type="compositionally biased region" description="Polar residues" evidence="5">
    <location>
        <begin position="10"/>
        <end position="25"/>
    </location>
</feature>
<evidence type="ECO:0000256" key="1">
    <source>
        <dbReference type="ARBA" id="ARBA00022723"/>
    </source>
</evidence>
<evidence type="ECO:0000256" key="4">
    <source>
        <dbReference type="PROSITE-ProRule" id="PRU00207"/>
    </source>
</evidence>
<dbReference type="CDD" id="cd00136">
    <property type="entry name" value="PDZ_canonical"/>
    <property type="match status" value="2"/>
</dbReference>
<feature type="domain" description="PDZ" evidence="7">
    <location>
        <begin position="488"/>
        <end position="567"/>
    </location>
</feature>
<feature type="compositionally biased region" description="Basic and acidic residues" evidence="5">
    <location>
        <begin position="455"/>
        <end position="464"/>
    </location>
</feature>
<dbReference type="PROSITE" id="PS50145">
    <property type="entry name" value="ZF_TRAF"/>
    <property type="match status" value="1"/>
</dbReference>
<feature type="region of interest" description="Disordered" evidence="5">
    <location>
        <begin position="429"/>
        <end position="464"/>
    </location>
</feature>
<gene>
    <name evidence="9" type="primary">105316770</name>
</gene>
<dbReference type="SUPFAM" id="SSF50156">
    <property type="entry name" value="PDZ domain-like"/>
    <property type="match status" value="4"/>
</dbReference>
<dbReference type="Pfam" id="PF00097">
    <property type="entry name" value="zf-C3HC4"/>
    <property type="match status" value="1"/>
</dbReference>
<evidence type="ECO:0000313" key="10">
    <source>
        <dbReference type="Proteomes" id="UP000007879"/>
    </source>
</evidence>
<feature type="domain" description="PDZ" evidence="7">
    <location>
        <begin position="331"/>
        <end position="413"/>
    </location>
</feature>
<dbReference type="EnsemblMetazoa" id="XM_019993322.1">
    <property type="protein sequence ID" value="XP_019848881.1"/>
    <property type="gene ID" value="LOC105316770"/>
</dbReference>
<evidence type="ECO:0000256" key="5">
    <source>
        <dbReference type="SAM" id="MobiDB-lite"/>
    </source>
</evidence>
<feature type="domain" description="PDZ" evidence="7">
    <location>
        <begin position="239"/>
        <end position="320"/>
    </location>
</feature>
<keyword evidence="1 4" id="KW-0479">Metal-binding</keyword>
<dbReference type="PANTHER" id="PTHR19964:SF84">
    <property type="entry name" value="LIGAND OF NUMB PROTEIN X 2-LIKE ISOFORM X1"/>
    <property type="match status" value="1"/>
</dbReference>
<dbReference type="SMART" id="SM00228">
    <property type="entry name" value="PDZ"/>
    <property type="match status" value="4"/>
</dbReference>
<dbReference type="InterPro" id="IPR001478">
    <property type="entry name" value="PDZ"/>
</dbReference>
<reference evidence="9" key="2">
    <citation type="submission" date="2017-05" db="UniProtKB">
        <authorList>
            <consortium name="EnsemblMetazoa"/>
        </authorList>
    </citation>
    <scope>IDENTIFICATION</scope>
</reference>
<accession>A0A1X7VI07</accession>
<protein>
    <recommendedName>
        <fullName evidence="11">RING-type E3 ubiquitin transferase</fullName>
    </recommendedName>
</protein>
<dbReference type="Proteomes" id="UP000007879">
    <property type="component" value="Unassembled WGS sequence"/>
</dbReference>
<dbReference type="SUPFAM" id="SSF49599">
    <property type="entry name" value="TRAF domain-like"/>
    <property type="match status" value="1"/>
</dbReference>
<dbReference type="InterPro" id="IPR018957">
    <property type="entry name" value="Znf_C3HC4_RING-type"/>
</dbReference>
<evidence type="ECO:0000259" key="7">
    <source>
        <dbReference type="PROSITE" id="PS50106"/>
    </source>
</evidence>
<dbReference type="STRING" id="400682.A0A1X7VI07"/>
<dbReference type="PROSITE" id="PS50106">
    <property type="entry name" value="PDZ"/>
    <property type="match status" value="4"/>
</dbReference>
<dbReference type="InterPro" id="IPR051342">
    <property type="entry name" value="PDZ_scaffold"/>
</dbReference>
<keyword evidence="2 4" id="KW-0863">Zinc-finger</keyword>
<dbReference type="FunCoup" id="A0A1X7VI07">
    <property type="interactions" value="4"/>
</dbReference>
<dbReference type="InterPro" id="IPR013083">
    <property type="entry name" value="Znf_RING/FYVE/PHD"/>
</dbReference>
<sequence length="700" mass="77288">MAANKLARSWSYSHGTIDGTKTSKTGGAIPGPQEEGERKERPSYKPGRATIPHSRTFYFPSAKSSPLQVCDACGQCHPPTKNHVYDYAEVVDEDFLCAMCHKPLIEPVETVCGHTFCYKCLFGRIRTSPYCPVENHPISRIDGDIQQTSFLVRKLLDKMKVICPNTAYCDLVMMRSELEPHLKRTCPGTYLSCPRRERGCLHLSPRCQLMEHLWSCMYGEDCIMKYNKKRQIKEGVPTVVEIPKGTDQLGIGIKKCGRSGSIVIDDIYVTGNVYKDGRILPGDEIIEIDDVLFRHKTLDQVRIALSSTKPLIKFTIVRVHDEEYDPADIEEIHLVRDECRPLGIQIHNYKSQPGIYVYQLVPGSPAYDHGSLRVGDRILEVNYTDVRLASLDKIANLMIESYGILQLLVGHRYHPEIYDPATVSISNCSSASSANSSQPANPAQVVNSSPNSSDECQKSTETRSELVQSKLNERVMTPTGYHLGEGKCFIIKKTNDELLGLILGGGYHAVNTLTGDRIDLPIFVGGLNNDCAIEIANKVQPGDIIVSINNLSLAKKSLNEALFILESIKIGSLVRLEMIQGDGSCQQNGGLTPDWRDFVDFYMKERKSPLEFSLTISRESSASLGFSVVGGVGSAHGDCPVYVKRIASKSIASNDGRLKCQDQITMVNGVSVAGKTQAEAVDMIKAVTGDITFTIIPNDS</sequence>
<feature type="compositionally biased region" description="Low complexity" evidence="5">
    <location>
        <begin position="429"/>
        <end position="444"/>
    </location>
</feature>
<dbReference type="PROSITE" id="PS00518">
    <property type="entry name" value="ZF_RING_1"/>
    <property type="match status" value="1"/>
</dbReference>
<feature type="domain" description="TRAF-type" evidence="8">
    <location>
        <begin position="161"/>
        <end position="200"/>
    </location>
</feature>
<dbReference type="InterPro" id="IPR017907">
    <property type="entry name" value="Znf_RING_CS"/>
</dbReference>
<reference evidence="10" key="1">
    <citation type="journal article" date="2010" name="Nature">
        <title>The Amphimedon queenslandica genome and the evolution of animal complexity.</title>
        <authorList>
            <person name="Srivastava M."/>
            <person name="Simakov O."/>
            <person name="Chapman J."/>
            <person name="Fahey B."/>
            <person name="Gauthier M.E."/>
            <person name="Mitros T."/>
            <person name="Richards G.S."/>
            <person name="Conaco C."/>
            <person name="Dacre M."/>
            <person name="Hellsten U."/>
            <person name="Larroux C."/>
            <person name="Putnam N.H."/>
            <person name="Stanke M."/>
            <person name="Adamska M."/>
            <person name="Darling A."/>
            <person name="Degnan S.M."/>
            <person name="Oakley T.H."/>
            <person name="Plachetzki D.C."/>
            <person name="Zhai Y."/>
            <person name="Adamski M."/>
            <person name="Calcino A."/>
            <person name="Cummins S.F."/>
            <person name="Goodstein D.M."/>
            <person name="Harris C."/>
            <person name="Jackson D.J."/>
            <person name="Leys S.P."/>
            <person name="Shu S."/>
            <person name="Woodcroft B.J."/>
            <person name="Vervoort M."/>
            <person name="Kosik K.S."/>
            <person name="Manning G."/>
            <person name="Degnan B.M."/>
            <person name="Rokhsar D.S."/>
        </authorList>
    </citation>
    <scope>NUCLEOTIDE SEQUENCE [LARGE SCALE GENOMIC DNA]</scope>
</reference>
<dbReference type="CDD" id="cd16637">
    <property type="entry name" value="mRING-HC-C3HC3D_LNX1-like"/>
    <property type="match status" value="1"/>
</dbReference>
<dbReference type="OrthoDB" id="438726at2759"/>
<evidence type="ECO:0000256" key="3">
    <source>
        <dbReference type="ARBA" id="ARBA00022833"/>
    </source>
</evidence>
<feature type="domain" description="PDZ" evidence="7">
    <location>
        <begin position="613"/>
        <end position="699"/>
    </location>
</feature>
<feature type="zinc finger region" description="TRAF-type" evidence="4">
    <location>
        <begin position="161"/>
        <end position="200"/>
    </location>
</feature>
<dbReference type="InterPro" id="IPR001293">
    <property type="entry name" value="Znf_TRAF"/>
</dbReference>
<name>A0A1X7VI07_AMPQE</name>
<evidence type="ECO:0008006" key="11">
    <source>
        <dbReference type="Google" id="ProtNLM"/>
    </source>
</evidence>
<dbReference type="Gene3D" id="3.30.40.10">
    <property type="entry name" value="Zinc/RING finger domain, C3HC4 (zinc finger)"/>
    <property type="match status" value="1"/>
</dbReference>
<evidence type="ECO:0000259" key="6">
    <source>
        <dbReference type="PROSITE" id="PS50089"/>
    </source>
</evidence>
<dbReference type="eggNOG" id="KOG3528">
    <property type="taxonomic scope" value="Eukaryota"/>
</dbReference>
<evidence type="ECO:0000259" key="8">
    <source>
        <dbReference type="PROSITE" id="PS50145"/>
    </source>
</evidence>
<dbReference type="EnsemblMetazoa" id="Aqu2.1.39676_001">
    <property type="protein sequence ID" value="Aqu2.1.39676_001"/>
    <property type="gene ID" value="Aqu2.1.39676"/>
</dbReference>
<keyword evidence="10" id="KW-1185">Reference proteome</keyword>
<dbReference type="PANTHER" id="PTHR19964">
    <property type="entry name" value="MULTIPLE PDZ DOMAIN PROTEIN"/>
    <property type="match status" value="1"/>
</dbReference>
<dbReference type="InParanoid" id="A0A1X7VI07"/>
<feature type="region of interest" description="Disordered" evidence="5">
    <location>
        <begin position="1"/>
        <end position="50"/>
    </location>
</feature>
<dbReference type="InterPro" id="IPR001841">
    <property type="entry name" value="Znf_RING"/>
</dbReference>
<dbReference type="Pfam" id="PF00595">
    <property type="entry name" value="PDZ"/>
    <property type="match status" value="3"/>
</dbReference>
<feature type="domain" description="RING-type" evidence="6">
    <location>
        <begin position="97"/>
        <end position="135"/>
    </location>
</feature>
<dbReference type="Gene3D" id="2.30.42.10">
    <property type="match status" value="4"/>
</dbReference>
<dbReference type="GO" id="GO:0008270">
    <property type="term" value="F:zinc ion binding"/>
    <property type="evidence" value="ECO:0007669"/>
    <property type="project" value="UniProtKB-KW"/>
</dbReference>